<evidence type="ECO:0000313" key="1">
    <source>
        <dbReference type="EMBL" id="OKY96543.1"/>
    </source>
</evidence>
<gene>
    <name evidence="1" type="ORF">BHV66_00235</name>
</gene>
<evidence type="ECO:0000313" key="2">
    <source>
        <dbReference type="Proteomes" id="UP000187417"/>
    </source>
</evidence>
<name>A0A1Q6FCF1_9BACT</name>
<protein>
    <submittedName>
        <fullName evidence="1">Uncharacterized protein</fullName>
    </submittedName>
</protein>
<organism evidence="1 2">
    <name type="scientific">Alistipes putredinis</name>
    <dbReference type="NCBI Taxonomy" id="28117"/>
    <lineage>
        <taxon>Bacteria</taxon>
        <taxon>Pseudomonadati</taxon>
        <taxon>Bacteroidota</taxon>
        <taxon>Bacteroidia</taxon>
        <taxon>Bacteroidales</taxon>
        <taxon>Rikenellaceae</taxon>
        <taxon>Alistipes</taxon>
    </lineage>
</organism>
<dbReference type="RefSeq" id="WP_276618514.1">
    <property type="nucleotide sequence ID" value="NZ_CAKMWJ010000003.1"/>
</dbReference>
<dbReference type="EMBL" id="MNQH01000001">
    <property type="protein sequence ID" value="OKY96543.1"/>
    <property type="molecule type" value="Genomic_DNA"/>
</dbReference>
<dbReference type="Proteomes" id="UP000187417">
    <property type="component" value="Unassembled WGS sequence"/>
</dbReference>
<accession>A0A1Q6FCF1</accession>
<dbReference type="AlphaFoldDB" id="A0A1Q6FCF1"/>
<reference evidence="1 2" key="1">
    <citation type="journal article" date="2016" name="Nat. Biotechnol.">
        <title>Measurement of bacterial replication rates in microbial communities.</title>
        <authorList>
            <person name="Brown C.T."/>
            <person name="Olm M.R."/>
            <person name="Thomas B.C."/>
            <person name="Banfield J.F."/>
        </authorList>
    </citation>
    <scope>NUCLEOTIDE SEQUENCE [LARGE SCALE GENOMIC DNA]</scope>
    <source>
        <strain evidence="1">CAG:67_53_122</strain>
    </source>
</reference>
<dbReference type="STRING" id="28117.BHV66_00235"/>
<sequence length="134" mass="15081">MKSVEKFTVEIRSGFDQWWRYNAALMCGAFDASGNRIGFASAESRVAEMGSNLEAPPEGLDLHRSLTLETVPCERIVLYIYVIPHTLPRDNEIGGHPPFPLQVRIRYGDRTVLDKEYSINQWGGASIELKVSQP</sequence>
<comment type="caution">
    <text evidence="1">The sequence shown here is derived from an EMBL/GenBank/DDBJ whole genome shotgun (WGS) entry which is preliminary data.</text>
</comment>
<proteinExistence type="predicted"/>